<sequence>MRFRTDEQALQDDVAALLAAGDFTDSLVPAALQADRLGVDPRSLAFLAEVVRRGGLDYAARLPEPLPTPEQTALVRPWLAIGAGSDRLARWLDAVAAVLEARHLSGR</sequence>
<dbReference type="Proteomes" id="UP000598174">
    <property type="component" value="Unassembled WGS sequence"/>
</dbReference>
<reference evidence="1" key="1">
    <citation type="submission" date="2021-01" db="EMBL/GenBank/DDBJ databases">
        <title>Whole genome shotgun sequence of Actinoplanes ferrugineus NBRC 15555.</title>
        <authorList>
            <person name="Komaki H."/>
            <person name="Tamura T."/>
        </authorList>
    </citation>
    <scope>NUCLEOTIDE SEQUENCE</scope>
    <source>
        <strain evidence="1">NBRC 15555</strain>
    </source>
</reference>
<name>A0A919IWE7_9ACTN</name>
<dbReference type="AlphaFoldDB" id="A0A919IWE7"/>
<dbReference type="RefSeq" id="WP_203816857.1">
    <property type="nucleotide sequence ID" value="NZ_BAAABP010000031.1"/>
</dbReference>
<dbReference type="EMBL" id="BOMM01000015">
    <property type="protein sequence ID" value="GIE10286.1"/>
    <property type="molecule type" value="Genomic_DNA"/>
</dbReference>
<protein>
    <submittedName>
        <fullName evidence="1">Uncharacterized protein</fullName>
    </submittedName>
</protein>
<keyword evidence="2" id="KW-1185">Reference proteome</keyword>
<organism evidence="1 2">
    <name type="scientific">Paractinoplanes ferrugineus</name>
    <dbReference type="NCBI Taxonomy" id="113564"/>
    <lineage>
        <taxon>Bacteria</taxon>
        <taxon>Bacillati</taxon>
        <taxon>Actinomycetota</taxon>
        <taxon>Actinomycetes</taxon>
        <taxon>Micromonosporales</taxon>
        <taxon>Micromonosporaceae</taxon>
        <taxon>Paractinoplanes</taxon>
    </lineage>
</organism>
<evidence type="ECO:0000313" key="2">
    <source>
        <dbReference type="Proteomes" id="UP000598174"/>
    </source>
</evidence>
<comment type="caution">
    <text evidence="1">The sequence shown here is derived from an EMBL/GenBank/DDBJ whole genome shotgun (WGS) entry which is preliminary data.</text>
</comment>
<gene>
    <name evidence="1" type="ORF">Afe05nite_21260</name>
</gene>
<proteinExistence type="predicted"/>
<accession>A0A919IWE7</accession>
<evidence type="ECO:0000313" key="1">
    <source>
        <dbReference type="EMBL" id="GIE10286.1"/>
    </source>
</evidence>